<dbReference type="Proteomes" id="UP000466794">
    <property type="component" value="Unassembled WGS sequence"/>
</dbReference>
<keyword evidence="2" id="KW-1185">Reference proteome</keyword>
<gene>
    <name evidence="1" type="ORF">GPX89_02015</name>
</gene>
<organism evidence="1 2">
    <name type="scientific">Nocardia terrae</name>
    <dbReference type="NCBI Taxonomy" id="2675851"/>
    <lineage>
        <taxon>Bacteria</taxon>
        <taxon>Bacillati</taxon>
        <taxon>Actinomycetota</taxon>
        <taxon>Actinomycetes</taxon>
        <taxon>Mycobacteriales</taxon>
        <taxon>Nocardiaceae</taxon>
        <taxon>Nocardia</taxon>
    </lineage>
</organism>
<comment type="caution">
    <text evidence="1">The sequence shown here is derived from an EMBL/GenBank/DDBJ whole genome shotgun (WGS) entry which is preliminary data.</text>
</comment>
<proteinExistence type="predicted"/>
<reference evidence="1 2" key="1">
    <citation type="submission" date="2019-12" db="EMBL/GenBank/DDBJ databases">
        <title>Nocardia sp. nov. ET3-3 isolated from soil.</title>
        <authorList>
            <person name="Kanchanasin P."/>
            <person name="Tanasupawat S."/>
            <person name="Yuki M."/>
            <person name="Kudo T."/>
        </authorList>
    </citation>
    <scope>NUCLEOTIDE SEQUENCE [LARGE SCALE GENOMIC DNA]</scope>
    <source>
        <strain evidence="1 2">ET3-3</strain>
    </source>
</reference>
<accession>A0A7K1UNW8</accession>
<dbReference type="EMBL" id="WRPP01000001">
    <property type="protein sequence ID" value="MVU76017.1"/>
    <property type="molecule type" value="Genomic_DNA"/>
</dbReference>
<sequence>MDIILATTLASLLLFVAILAGRIVDARWHTTPRLTVADIQKRLAAEPPRTYVPISRGW</sequence>
<evidence type="ECO:0000313" key="2">
    <source>
        <dbReference type="Proteomes" id="UP000466794"/>
    </source>
</evidence>
<evidence type="ECO:0000313" key="1">
    <source>
        <dbReference type="EMBL" id="MVU76017.1"/>
    </source>
</evidence>
<dbReference type="RefSeq" id="WP_157354775.1">
    <property type="nucleotide sequence ID" value="NZ_WRPP01000001.1"/>
</dbReference>
<protein>
    <submittedName>
        <fullName evidence="1">Uncharacterized protein</fullName>
    </submittedName>
</protein>
<name>A0A7K1UNW8_9NOCA</name>
<dbReference type="AlphaFoldDB" id="A0A7K1UNW8"/>